<evidence type="ECO:0000313" key="6">
    <source>
        <dbReference type="EMBL" id="PCK24412.1"/>
    </source>
</evidence>
<sequence>MQIHALLPAMIPPDDGRFVELSDVHVRASAAMRVLRDSIPWDGYALTAWDAGSGSHRHVTLASEGYTRELDEHMNDAFVDGNPGFHLLHTQVPHALRWLDLQRDWHIPFAQTQSAEGFLIPAGFKEGATMCLRLPGGRYTGALHVSWARPKDASNEALRVIERFRPVLADVCDLFRSAHGAVQRAGVAAHAAIVTDTGAISELPGHTAGPVLGESARRWLASAIRDWAGRPAQYLWAESDGSCHRIELSAGPGTSLVVVERRIPWPFGLSCREVQILHWVTRGYSNPQIAKKLFISPRTVSTHVEHLLVKLGSQSRVQLAALAVEAGLLLASEM</sequence>
<dbReference type="Proteomes" id="UP000230886">
    <property type="component" value="Unassembled WGS sequence"/>
</dbReference>
<protein>
    <submittedName>
        <fullName evidence="6">Helix-turn-helix transcriptional regulator</fullName>
    </submittedName>
    <submittedName>
        <fullName evidence="5">LuxR C-terminal-related transcriptional regulator</fullName>
    </submittedName>
</protein>
<evidence type="ECO:0000256" key="3">
    <source>
        <dbReference type="ARBA" id="ARBA00023163"/>
    </source>
</evidence>
<evidence type="ECO:0000313" key="7">
    <source>
        <dbReference type="Proteomes" id="UP000230886"/>
    </source>
</evidence>
<evidence type="ECO:0000313" key="5">
    <source>
        <dbReference type="EMBL" id="MDE8648280.1"/>
    </source>
</evidence>
<keyword evidence="3" id="KW-0804">Transcription</keyword>
<dbReference type="Pfam" id="PF00196">
    <property type="entry name" value="GerE"/>
    <property type="match status" value="1"/>
</dbReference>
<dbReference type="InterPro" id="IPR000792">
    <property type="entry name" value="Tscrpt_reg_LuxR_C"/>
</dbReference>
<dbReference type="EMBL" id="NOVD01000030">
    <property type="protein sequence ID" value="PCK24412.1"/>
    <property type="molecule type" value="Genomic_DNA"/>
</dbReference>
<dbReference type="EMBL" id="JARDXE010000018">
    <property type="protein sequence ID" value="MDE8648280.1"/>
    <property type="molecule type" value="Genomic_DNA"/>
</dbReference>
<name>A0A2A5J4X2_RHOSG</name>
<reference evidence="6 7" key="1">
    <citation type="submission" date="2017-07" db="EMBL/GenBank/DDBJ databases">
        <title>Draft sequence of Rhodococcus enclensis 23b-28.</title>
        <authorList>
            <person name="Besaury L."/>
            <person name="Sancelme M."/>
            <person name="Amato P."/>
            <person name="Lallement A."/>
            <person name="Delort A.-M."/>
        </authorList>
    </citation>
    <scope>NUCLEOTIDE SEQUENCE [LARGE SCALE GENOMIC DNA]</scope>
    <source>
        <strain evidence="6 7">23b-28</strain>
    </source>
</reference>
<dbReference type="AlphaFoldDB" id="A0A2A5J4X2"/>
<dbReference type="SUPFAM" id="SSF46894">
    <property type="entry name" value="C-terminal effector domain of the bipartite response regulators"/>
    <property type="match status" value="1"/>
</dbReference>
<feature type="domain" description="HTH luxR-type" evidence="4">
    <location>
        <begin position="259"/>
        <end position="327"/>
    </location>
</feature>
<proteinExistence type="predicted"/>
<dbReference type="SMART" id="SM00421">
    <property type="entry name" value="HTH_LUXR"/>
    <property type="match status" value="1"/>
</dbReference>
<dbReference type="InterPro" id="IPR036388">
    <property type="entry name" value="WH-like_DNA-bd_sf"/>
</dbReference>
<comment type="caution">
    <text evidence="6">The sequence shown here is derived from an EMBL/GenBank/DDBJ whole genome shotgun (WGS) entry which is preliminary data.</text>
</comment>
<evidence type="ECO:0000256" key="2">
    <source>
        <dbReference type="ARBA" id="ARBA00023125"/>
    </source>
</evidence>
<keyword evidence="1" id="KW-0805">Transcription regulation</keyword>
<dbReference type="CDD" id="cd06170">
    <property type="entry name" value="LuxR_C_like"/>
    <property type="match status" value="1"/>
</dbReference>
<keyword evidence="2" id="KW-0238">DNA-binding</keyword>
<dbReference type="Proteomes" id="UP001217325">
    <property type="component" value="Unassembled WGS sequence"/>
</dbReference>
<dbReference type="InterPro" id="IPR016032">
    <property type="entry name" value="Sig_transdc_resp-reg_C-effctor"/>
</dbReference>
<evidence type="ECO:0000256" key="1">
    <source>
        <dbReference type="ARBA" id="ARBA00023015"/>
    </source>
</evidence>
<dbReference type="GO" id="GO:0006355">
    <property type="term" value="P:regulation of DNA-templated transcription"/>
    <property type="evidence" value="ECO:0007669"/>
    <property type="project" value="InterPro"/>
</dbReference>
<reference evidence="5" key="2">
    <citation type="submission" date="2023-02" db="EMBL/GenBank/DDBJ databases">
        <title>A novel hydrolase synthesized by Rhodococcus erythropolis HQ is responsible for the detoxification of Zearalenone.</title>
        <authorList>
            <person name="Hu J."/>
            <person name="Xu J."/>
        </authorList>
    </citation>
    <scope>NUCLEOTIDE SEQUENCE</scope>
    <source>
        <strain evidence="5">HQ</strain>
    </source>
</reference>
<evidence type="ECO:0000259" key="4">
    <source>
        <dbReference type="PROSITE" id="PS50043"/>
    </source>
</evidence>
<gene>
    <name evidence="6" type="ORF">CHR55_25825</name>
    <name evidence="5" type="ORF">PXH69_25260</name>
</gene>
<organism evidence="6 7">
    <name type="scientific">Rhodococcus qingshengii</name>
    <dbReference type="NCBI Taxonomy" id="334542"/>
    <lineage>
        <taxon>Bacteria</taxon>
        <taxon>Bacillati</taxon>
        <taxon>Actinomycetota</taxon>
        <taxon>Actinomycetes</taxon>
        <taxon>Mycobacteriales</taxon>
        <taxon>Nocardiaceae</taxon>
        <taxon>Rhodococcus</taxon>
        <taxon>Rhodococcus erythropolis group</taxon>
    </lineage>
</organism>
<dbReference type="PROSITE" id="PS50043">
    <property type="entry name" value="HTH_LUXR_2"/>
    <property type="match status" value="1"/>
</dbReference>
<dbReference type="PANTHER" id="PTHR44688">
    <property type="entry name" value="DNA-BINDING TRANSCRIPTIONAL ACTIVATOR DEVR_DOSR"/>
    <property type="match status" value="1"/>
</dbReference>
<accession>A0A2A5J4X2</accession>
<dbReference type="RefSeq" id="WP_047271994.1">
    <property type="nucleotide sequence ID" value="NZ_JAGGNM010000053.1"/>
</dbReference>
<dbReference type="PRINTS" id="PR00038">
    <property type="entry name" value="HTHLUXR"/>
</dbReference>
<dbReference type="PROSITE" id="PS00622">
    <property type="entry name" value="HTH_LUXR_1"/>
    <property type="match status" value="1"/>
</dbReference>
<dbReference type="GO" id="GO:0003677">
    <property type="term" value="F:DNA binding"/>
    <property type="evidence" value="ECO:0007669"/>
    <property type="project" value="UniProtKB-KW"/>
</dbReference>
<dbReference type="PANTHER" id="PTHR44688:SF16">
    <property type="entry name" value="DNA-BINDING TRANSCRIPTIONAL ACTIVATOR DEVR_DOSR"/>
    <property type="match status" value="1"/>
</dbReference>
<dbReference type="Gene3D" id="1.10.10.10">
    <property type="entry name" value="Winged helix-like DNA-binding domain superfamily/Winged helix DNA-binding domain"/>
    <property type="match status" value="1"/>
</dbReference>